<dbReference type="GO" id="GO:0005886">
    <property type="term" value="C:plasma membrane"/>
    <property type="evidence" value="ECO:0007669"/>
    <property type="project" value="UniProtKB-SubCell"/>
</dbReference>
<dbReference type="Pfam" id="PF09594">
    <property type="entry name" value="GT87"/>
    <property type="match status" value="1"/>
</dbReference>
<comment type="similarity">
    <text evidence="7">Belongs to the glycosyltransferase 87 family.</text>
</comment>
<feature type="transmembrane region" description="Helical" evidence="8">
    <location>
        <begin position="273"/>
        <end position="294"/>
    </location>
</feature>
<feature type="transmembrane region" description="Helical" evidence="8">
    <location>
        <begin position="120"/>
        <end position="153"/>
    </location>
</feature>
<gene>
    <name evidence="9" type="ORF">BW733_15765</name>
</gene>
<feature type="transmembrane region" description="Helical" evidence="8">
    <location>
        <begin position="91"/>
        <end position="111"/>
    </location>
</feature>
<feature type="transmembrane region" description="Helical" evidence="8">
    <location>
        <begin position="12"/>
        <end position="36"/>
    </location>
</feature>
<feature type="transmembrane region" description="Helical" evidence="8">
    <location>
        <begin position="159"/>
        <end position="183"/>
    </location>
</feature>
<keyword evidence="10" id="KW-1185">Reference proteome</keyword>
<evidence type="ECO:0000313" key="9">
    <source>
        <dbReference type="EMBL" id="AQP52061.1"/>
    </source>
</evidence>
<dbReference type="STRING" id="399497.BW733_15765"/>
<keyword evidence="2" id="KW-1003">Cell membrane</keyword>
<dbReference type="Proteomes" id="UP000188235">
    <property type="component" value="Chromosome"/>
</dbReference>
<dbReference type="EMBL" id="CP019607">
    <property type="protein sequence ID" value="AQP52061.1"/>
    <property type="molecule type" value="Genomic_DNA"/>
</dbReference>
<evidence type="ECO:0000256" key="3">
    <source>
        <dbReference type="ARBA" id="ARBA00022679"/>
    </source>
</evidence>
<sequence length="427" mass="46921">MSHATQPRGAGLQQATTIAGLILVFLITRLFTVVTLKLESVSFVLNDISYYGAYLFQLVEQGNRDVMGEYPVPAVWILQALYKIGGGWETWTPYYMVAFILLDAAVAISLYRRGNPWGSLFWILFTGVQGAVVWSRFDLIPAALVAWACMLLMTHPKIAGGMIGLGAAIKLWPALLIGPMLAPNPIRDKLARNRLLGFVVVGFGLAAASLITTGWTRSASPITWQRDRGLQIESIPATPLMFLRTFTDNDSWQIDLSQYNALEILAGQPGVALMLKVSTVLTALSILLTVFLSYRLIRNLKVGDPRLAESIVLAVLTVVLATIIANKTLSPQYVLWLGGPVAALLLLRRSEWLRRHLNVLSVVLILVGGMTQFTYPWGAFGIMAIPLGAGPETSVLILRNLALVLLTGYSLWLTLRSSRRQRDMVSS</sequence>
<keyword evidence="6 8" id="KW-0472">Membrane</keyword>
<comment type="subcellular location">
    <subcellularLocation>
        <location evidence="1">Cell membrane</location>
        <topology evidence="1">Multi-pass membrane protein</topology>
    </subcellularLocation>
</comment>
<evidence type="ECO:0000256" key="7">
    <source>
        <dbReference type="ARBA" id="ARBA00024033"/>
    </source>
</evidence>
<feature type="transmembrane region" description="Helical" evidence="8">
    <location>
        <begin position="397"/>
        <end position="415"/>
    </location>
</feature>
<keyword evidence="3" id="KW-0808">Transferase</keyword>
<accession>A0A1Q2D1A8</accession>
<protein>
    <recommendedName>
        <fullName evidence="11">DUF2029 domain-containing protein</fullName>
    </recommendedName>
</protein>
<feature type="transmembrane region" description="Helical" evidence="8">
    <location>
        <begin position="195"/>
        <end position="215"/>
    </location>
</feature>
<evidence type="ECO:0000256" key="5">
    <source>
        <dbReference type="ARBA" id="ARBA00022989"/>
    </source>
</evidence>
<dbReference type="GO" id="GO:0016758">
    <property type="term" value="F:hexosyltransferase activity"/>
    <property type="evidence" value="ECO:0007669"/>
    <property type="project" value="InterPro"/>
</dbReference>
<evidence type="ECO:0000256" key="8">
    <source>
        <dbReference type="SAM" id="Phobius"/>
    </source>
</evidence>
<evidence type="ECO:0000256" key="1">
    <source>
        <dbReference type="ARBA" id="ARBA00004651"/>
    </source>
</evidence>
<keyword evidence="4 8" id="KW-0812">Transmembrane</keyword>
<evidence type="ECO:0000256" key="2">
    <source>
        <dbReference type="ARBA" id="ARBA00022475"/>
    </source>
</evidence>
<reference evidence="9 10" key="1">
    <citation type="journal article" date="2008" name="Int. J. Syst. Evol. Microbiol.">
        <title>Tessaracoccus flavescens sp. nov., isolated from marine sediment.</title>
        <authorList>
            <person name="Lee D.W."/>
            <person name="Lee S.D."/>
        </authorList>
    </citation>
    <scope>NUCLEOTIDE SEQUENCE [LARGE SCALE GENOMIC DNA]</scope>
    <source>
        <strain evidence="9 10">SST-39T</strain>
    </source>
</reference>
<name>A0A1Q2D1A8_9ACTN</name>
<feature type="transmembrane region" description="Helical" evidence="8">
    <location>
        <begin position="331"/>
        <end position="347"/>
    </location>
</feature>
<evidence type="ECO:0000313" key="10">
    <source>
        <dbReference type="Proteomes" id="UP000188235"/>
    </source>
</evidence>
<proteinExistence type="inferred from homology"/>
<dbReference type="OrthoDB" id="581198at2"/>
<evidence type="ECO:0000256" key="4">
    <source>
        <dbReference type="ARBA" id="ARBA00022692"/>
    </source>
</evidence>
<organism evidence="9 10">
    <name type="scientific">Tessaracoccus flavescens</name>
    <dbReference type="NCBI Taxonomy" id="399497"/>
    <lineage>
        <taxon>Bacteria</taxon>
        <taxon>Bacillati</taxon>
        <taxon>Actinomycetota</taxon>
        <taxon>Actinomycetes</taxon>
        <taxon>Propionibacteriales</taxon>
        <taxon>Propionibacteriaceae</taxon>
        <taxon>Tessaracoccus</taxon>
    </lineage>
</organism>
<feature type="transmembrane region" description="Helical" evidence="8">
    <location>
        <begin position="306"/>
        <end position="325"/>
    </location>
</feature>
<keyword evidence="5 8" id="KW-1133">Transmembrane helix</keyword>
<feature type="transmembrane region" description="Helical" evidence="8">
    <location>
        <begin position="359"/>
        <end position="385"/>
    </location>
</feature>
<evidence type="ECO:0008006" key="11">
    <source>
        <dbReference type="Google" id="ProtNLM"/>
    </source>
</evidence>
<dbReference type="RefSeq" id="WP_077351919.1">
    <property type="nucleotide sequence ID" value="NZ_CP019607.1"/>
</dbReference>
<dbReference type="KEGG" id="tfa:BW733_15765"/>
<dbReference type="InterPro" id="IPR018584">
    <property type="entry name" value="GT87"/>
</dbReference>
<evidence type="ECO:0000256" key="6">
    <source>
        <dbReference type="ARBA" id="ARBA00023136"/>
    </source>
</evidence>
<dbReference type="AlphaFoldDB" id="A0A1Q2D1A8"/>